<dbReference type="InterPro" id="IPR036388">
    <property type="entry name" value="WH-like_DNA-bd_sf"/>
</dbReference>
<dbReference type="Pfam" id="PF20826">
    <property type="entry name" value="PHD_5"/>
    <property type="match status" value="1"/>
</dbReference>
<feature type="compositionally biased region" description="Low complexity" evidence="4">
    <location>
        <begin position="644"/>
        <end position="658"/>
    </location>
</feature>
<evidence type="ECO:0000313" key="6">
    <source>
        <dbReference type="EMBL" id="KAH7176760.1"/>
    </source>
</evidence>
<dbReference type="AlphaFoldDB" id="A0A9P9FUJ1"/>
<dbReference type="PANTHER" id="PTHR47793:SF1">
    <property type="entry name" value="HISTONE DEACETYLASE COMPLEX SUBUNIT CTI6"/>
    <property type="match status" value="1"/>
</dbReference>
<reference evidence="6" key="1">
    <citation type="journal article" date="2021" name="Nat. Commun.">
        <title>Genetic determinants of endophytism in the Arabidopsis root mycobiome.</title>
        <authorList>
            <person name="Mesny F."/>
            <person name="Miyauchi S."/>
            <person name="Thiergart T."/>
            <person name="Pickel B."/>
            <person name="Atanasova L."/>
            <person name="Karlsson M."/>
            <person name="Huettel B."/>
            <person name="Barry K.W."/>
            <person name="Haridas S."/>
            <person name="Chen C."/>
            <person name="Bauer D."/>
            <person name="Andreopoulos W."/>
            <person name="Pangilinan J."/>
            <person name="LaButti K."/>
            <person name="Riley R."/>
            <person name="Lipzen A."/>
            <person name="Clum A."/>
            <person name="Drula E."/>
            <person name="Henrissat B."/>
            <person name="Kohler A."/>
            <person name="Grigoriev I.V."/>
            <person name="Martin F.M."/>
            <person name="Hacquard S."/>
        </authorList>
    </citation>
    <scope>NUCLEOTIDE SEQUENCE</scope>
    <source>
        <strain evidence="6">MPI-CAGE-AT-0147</strain>
    </source>
</reference>
<dbReference type="SUPFAM" id="SSF57903">
    <property type="entry name" value="FYVE/PHD zinc finger"/>
    <property type="match status" value="2"/>
</dbReference>
<name>A0A9P9FUJ1_9HYPO</name>
<dbReference type="Pfam" id="PF08784">
    <property type="entry name" value="RPA_C"/>
    <property type="match status" value="1"/>
</dbReference>
<evidence type="ECO:0000256" key="2">
    <source>
        <dbReference type="ARBA" id="ARBA00022771"/>
    </source>
</evidence>
<dbReference type="OrthoDB" id="20872at2759"/>
<protein>
    <recommendedName>
        <fullName evidence="5">Zinc finger PHD-type domain-containing protein</fullName>
    </recommendedName>
</protein>
<dbReference type="GO" id="GO:0070210">
    <property type="term" value="C:Rpd3L-Expanded complex"/>
    <property type="evidence" value="ECO:0007669"/>
    <property type="project" value="TreeGrafter"/>
</dbReference>
<evidence type="ECO:0000259" key="5">
    <source>
        <dbReference type="SMART" id="SM00249"/>
    </source>
</evidence>
<dbReference type="EMBL" id="JAGMUV010000001">
    <property type="protein sequence ID" value="KAH7176760.1"/>
    <property type="molecule type" value="Genomic_DNA"/>
</dbReference>
<feature type="domain" description="Zinc finger PHD-type" evidence="5">
    <location>
        <begin position="538"/>
        <end position="603"/>
    </location>
</feature>
<dbReference type="PANTHER" id="PTHR47793">
    <property type="entry name" value="HISTONE DEACETYLASE COMPLEX SUBUNIT CTI6"/>
    <property type="match status" value="1"/>
</dbReference>
<accession>A0A9P9FUJ1</accession>
<dbReference type="Gene3D" id="1.10.10.10">
    <property type="entry name" value="Winged helix-like DNA-binding domain superfamily/Winged helix DNA-binding domain"/>
    <property type="match status" value="1"/>
</dbReference>
<dbReference type="InterPro" id="IPR053051">
    <property type="entry name" value="HDAC_complex_subunit"/>
</dbReference>
<dbReference type="InterPro" id="IPR001965">
    <property type="entry name" value="Znf_PHD"/>
</dbReference>
<dbReference type="GO" id="GO:0061186">
    <property type="term" value="P:negative regulation of silent mating-type cassette heterochromatin formation"/>
    <property type="evidence" value="ECO:0007669"/>
    <property type="project" value="TreeGrafter"/>
</dbReference>
<keyword evidence="2" id="KW-0863">Zinc-finger</keyword>
<dbReference type="Proteomes" id="UP000738349">
    <property type="component" value="Unassembled WGS sequence"/>
</dbReference>
<evidence type="ECO:0000313" key="7">
    <source>
        <dbReference type="Proteomes" id="UP000738349"/>
    </source>
</evidence>
<dbReference type="InterPro" id="IPR013083">
    <property type="entry name" value="Znf_RING/FYVE/PHD"/>
</dbReference>
<evidence type="ECO:0000256" key="1">
    <source>
        <dbReference type="ARBA" id="ARBA00022723"/>
    </source>
</evidence>
<evidence type="ECO:0000256" key="3">
    <source>
        <dbReference type="ARBA" id="ARBA00022833"/>
    </source>
</evidence>
<feature type="region of interest" description="Disordered" evidence="4">
    <location>
        <begin position="434"/>
        <end position="455"/>
    </location>
</feature>
<gene>
    <name evidence="6" type="ORF">EDB81DRAFT_49877</name>
</gene>
<dbReference type="Gene3D" id="3.30.40.10">
    <property type="entry name" value="Zinc/RING finger domain, C3HC4 (zinc finger)"/>
    <property type="match status" value="2"/>
</dbReference>
<feature type="domain" description="Zinc finger PHD-type" evidence="5">
    <location>
        <begin position="460"/>
        <end position="508"/>
    </location>
</feature>
<dbReference type="InterPro" id="IPR019786">
    <property type="entry name" value="Zinc_finger_PHD-type_CS"/>
</dbReference>
<dbReference type="GO" id="GO:0008270">
    <property type="term" value="F:zinc ion binding"/>
    <property type="evidence" value="ECO:0007669"/>
    <property type="project" value="UniProtKB-KW"/>
</dbReference>
<dbReference type="GO" id="GO:0033698">
    <property type="term" value="C:Rpd3L complex"/>
    <property type="evidence" value="ECO:0007669"/>
    <property type="project" value="TreeGrafter"/>
</dbReference>
<proteinExistence type="predicted"/>
<dbReference type="Pfam" id="PF26082">
    <property type="entry name" value="zf-C2H2_AcuF"/>
    <property type="match status" value="1"/>
</dbReference>
<keyword evidence="3" id="KW-0862">Zinc</keyword>
<dbReference type="SUPFAM" id="SSF46785">
    <property type="entry name" value="Winged helix' DNA-binding domain"/>
    <property type="match status" value="1"/>
</dbReference>
<dbReference type="PROSITE" id="PS01359">
    <property type="entry name" value="ZF_PHD_1"/>
    <property type="match status" value="1"/>
</dbReference>
<comment type="caution">
    <text evidence="6">The sequence shown here is derived from an EMBL/GenBank/DDBJ whole genome shotgun (WGS) entry which is preliminary data.</text>
</comment>
<dbReference type="GO" id="GO:0061188">
    <property type="term" value="P:negative regulation of rDNA heterochromatin formation"/>
    <property type="evidence" value="ECO:0007669"/>
    <property type="project" value="TreeGrafter"/>
</dbReference>
<keyword evidence="1" id="KW-0479">Metal-binding</keyword>
<keyword evidence="7" id="KW-1185">Reference proteome</keyword>
<organism evidence="6 7">
    <name type="scientific">Dactylonectria macrodidyma</name>
    <dbReference type="NCBI Taxonomy" id="307937"/>
    <lineage>
        <taxon>Eukaryota</taxon>
        <taxon>Fungi</taxon>
        <taxon>Dikarya</taxon>
        <taxon>Ascomycota</taxon>
        <taxon>Pezizomycotina</taxon>
        <taxon>Sordariomycetes</taxon>
        <taxon>Hypocreomycetidae</taxon>
        <taxon>Hypocreales</taxon>
        <taxon>Nectriaceae</taxon>
        <taxon>Dactylonectria</taxon>
    </lineage>
</organism>
<dbReference type="InterPro" id="IPR014892">
    <property type="entry name" value="RPA_C"/>
</dbReference>
<dbReference type="SMART" id="SM00249">
    <property type="entry name" value="PHD"/>
    <property type="match status" value="2"/>
</dbReference>
<dbReference type="InterPro" id="IPR011011">
    <property type="entry name" value="Znf_FYVE_PHD"/>
</dbReference>
<sequence length="735" mass="82554">MESPKTRTPQGTRGSVDDAIHSATDLHETIRAIKEWQANAPSADYWSGDVSVASRLCTTLLGFYEEMLRHVAKQEDVSKSIRMSLERSYSLMVLWSDAWGIREGSLDHVLSKARNIQRSMLKILSSITNALLERLKPLVVRDDSARLEELEPRLTALNAESSYLINDAVDADSDCSSDSSSGFEQDSTSEIAQDLRTDVQCLMDLDPLIRNPVFGSSSRKQKQKQIEETKWAPQQVFCDKVEQRFPQADEALVSALGQLNWARFRMCQATRFKNELGEQEQLDTVKEDHATVAGSKFHDSGLGTSLPTMSSYAETVMTYSGADGQKTRIPPLSDEARKGKPFTCVSCSRTVRVSNNSAWKRHLYSDLQPYICLEPDCDMRTFRNRSDWTLHLQEEHYHPDWKPIKCPLCLETTEEGETVITRHLAGHLEEMSLSALPTNPDEEISEAGSEHESTDDNSFKCICLNLVPDSNTIFCENCETWQHIDCYYHNNVEEAMGEAFEHLCLDCAPRPMDIEGAIRRQDAKLGKKNDVEPEELTRCVCGFEHHPGLAPGQPGPPGTSAIVNTLDEFFIQCDGCKVWQHGTCVGIFFAEECPEVYHCELCRKDLHEISYATNGQRYSQYKAARRDSQPLPSTVVIDNGRAYGSGQSKSGESKSGGSNDWDHLLKDFSANARTIFLVLYDKRKRDISGTDVSTVTFETGLSVKEVENGTEELIEQGMIYTTVDDHTWAVLEIDD</sequence>
<feature type="region of interest" description="Disordered" evidence="4">
    <location>
        <begin position="622"/>
        <end position="658"/>
    </location>
</feature>
<dbReference type="InterPro" id="IPR058925">
    <property type="entry name" value="zf-C2H2_AcuF"/>
</dbReference>
<evidence type="ECO:0000256" key="4">
    <source>
        <dbReference type="SAM" id="MobiDB-lite"/>
    </source>
</evidence>
<dbReference type="InterPro" id="IPR036390">
    <property type="entry name" value="WH_DNA-bd_sf"/>
</dbReference>